<gene>
    <name evidence="1" type="ORF">IFO71_18805</name>
</gene>
<dbReference type="Proteomes" id="UP000613768">
    <property type="component" value="Unassembled WGS sequence"/>
</dbReference>
<proteinExistence type="predicted"/>
<dbReference type="RefSeq" id="WP_192031223.1">
    <property type="nucleotide sequence ID" value="NZ_JACYTR010000065.1"/>
</dbReference>
<organism evidence="1 2">
    <name type="scientific">Pseudomarimonas arenosa</name>
    <dbReference type="NCBI Taxonomy" id="2774145"/>
    <lineage>
        <taxon>Bacteria</taxon>
        <taxon>Pseudomonadati</taxon>
        <taxon>Pseudomonadota</taxon>
        <taxon>Gammaproteobacteria</taxon>
        <taxon>Lysobacterales</taxon>
        <taxon>Lysobacteraceae</taxon>
        <taxon>Pseudomarimonas</taxon>
    </lineage>
</organism>
<keyword evidence="2" id="KW-1185">Reference proteome</keyword>
<evidence type="ECO:0000313" key="2">
    <source>
        <dbReference type="Proteomes" id="UP000613768"/>
    </source>
</evidence>
<dbReference type="EMBL" id="JACYTR010000065">
    <property type="protein sequence ID" value="MBD8527802.1"/>
    <property type="molecule type" value="Genomic_DNA"/>
</dbReference>
<name>A0AAW3ZRS4_9GAMM</name>
<evidence type="ECO:0000313" key="1">
    <source>
        <dbReference type="EMBL" id="MBD8527802.1"/>
    </source>
</evidence>
<comment type="caution">
    <text evidence="1">The sequence shown here is derived from an EMBL/GenBank/DDBJ whole genome shotgun (WGS) entry which is preliminary data.</text>
</comment>
<reference evidence="1 2" key="1">
    <citation type="submission" date="2020-09" db="EMBL/GenBank/DDBJ databases">
        <title>Pseudoxanthomonas sp. CAU 1598 isolated from sand of Yaerae Beach.</title>
        <authorList>
            <person name="Kim W."/>
        </authorList>
    </citation>
    <scope>NUCLEOTIDE SEQUENCE [LARGE SCALE GENOMIC DNA]</scope>
    <source>
        <strain evidence="1 2">CAU 1598</strain>
    </source>
</reference>
<accession>A0AAW3ZRS4</accession>
<sequence>MTSESELKDQQVSQAIPRLLLRDAFAEIQDEWLRADRGLPRTVWRLTRSPRRALDDWIVRRDHRSLGRFATCW</sequence>
<dbReference type="AlphaFoldDB" id="A0AAW3ZRS4"/>
<protein>
    <submittedName>
        <fullName evidence="1">Uncharacterized protein</fullName>
    </submittedName>
</protein>